<name>A0A378JUX5_9GAMM</name>
<dbReference type="Proteomes" id="UP000254794">
    <property type="component" value="Unassembled WGS sequence"/>
</dbReference>
<keyword evidence="3" id="KW-1185">Reference proteome</keyword>
<reference evidence="2 3" key="1">
    <citation type="submission" date="2018-06" db="EMBL/GenBank/DDBJ databases">
        <authorList>
            <consortium name="Pathogen Informatics"/>
            <person name="Doyle S."/>
        </authorList>
    </citation>
    <scope>NUCLEOTIDE SEQUENCE [LARGE SCALE GENOMIC DNA]</scope>
    <source>
        <strain evidence="2 3">NCTC13316</strain>
    </source>
</reference>
<evidence type="ECO:0000256" key="1">
    <source>
        <dbReference type="SAM" id="MobiDB-lite"/>
    </source>
</evidence>
<protein>
    <recommendedName>
        <fullName evidence="4">DUF2188 domain-containing protein</fullName>
    </recommendedName>
</protein>
<evidence type="ECO:0000313" key="3">
    <source>
        <dbReference type="Proteomes" id="UP000254794"/>
    </source>
</evidence>
<organism evidence="2 3">
    <name type="scientific">Legionella busanensis</name>
    <dbReference type="NCBI Taxonomy" id="190655"/>
    <lineage>
        <taxon>Bacteria</taxon>
        <taxon>Pseudomonadati</taxon>
        <taxon>Pseudomonadota</taxon>
        <taxon>Gammaproteobacteria</taxon>
        <taxon>Legionellales</taxon>
        <taxon>Legionellaceae</taxon>
        <taxon>Legionella</taxon>
    </lineage>
</organism>
<evidence type="ECO:0000313" key="2">
    <source>
        <dbReference type="EMBL" id="STX52012.1"/>
    </source>
</evidence>
<proteinExistence type="predicted"/>
<dbReference type="InterPro" id="IPR018691">
    <property type="entry name" value="DUF2188"/>
</dbReference>
<sequence length="81" mass="9355">MRRSKTYHHVLPNSKIGWDIIKDNAVRATRRQIKTQQLATEIARKISKKQGTSLIVHGKDGKIHRRVRKREPASDNSNLIC</sequence>
<accession>A0A378JUX5</accession>
<dbReference type="OrthoDB" id="8858565at2"/>
<feature type="region of interest" description="Disordered" evidence="1">
    <location>
        <begin position="59"/>
        <end position="81"/>
    </location>
</feature>
<dbReference type="AlphaFoldDB" id="A0A378JUX5"/>
<dbReference type="Pfam" id="PF09954">
    <property type="entry name" value="DUF2188"/>
    <property type="match status" value="1"/>
</dbReference>
<dbReference type="RefSeq" id="WP_115331604.1">
    <property type="nucleotide sequence ID" value="NZ_CAAAHP010000002.1"/>
</dbReference>
<gene>
    <name evidence="2" type="ORF">NCTC13316_02115</name>
</gene>
<dbReference type="EMBL" id="UGOD01000001">
    <property type="protein sequence ID" value="STX52012.1"/>
    <property type="molecule type" value="Genomic_DNA"/>
</dbReference>
<evidence type="ECO:0008006" key="4">
    <source>
        <dbReference type="Google" id="ProtNLM"/>
    </source>
</evidence>